<dbReference type="AlphaFoldDB" id="A8N411"/>
<evidence type="ECO:0000313" key="3">
    <source>
        <dbReference type="Proteomes" id="UP000001861"/>
    </source>
</evidence>
<dbReference type="Proteomes" id="UP000001861">
    <property type="component" value="Unassembled WGS sequence"/>
</dbReference>
<name>A8N411_COPC7</name>
<protein>
    <submittedName>
        <fullName evidence="2">Uncharacterized protein</fullName>
    </submittedName>
</protein>
<dbReference type="Pfam" id="PF14441">
    <property type="entry name" value="OTT_1508_deam"/>
    <property type="match status" value="1"/>
</dbReference>
<dbReference type="VEuPathDB" id="FungiDB:CC1G_10114"/>
<dbReference type="GeneID" id="6006001"/>
<feature type="region of interest" description="Disordered" evidence="1">
    <location>
        <begin position="424"/>
        <end position="449"/>
    </location>
</feature>
<dbReference type="OrthoDB" id="3061617at2759"/>
<keyword evidence="3" id="KW-1185">Reference proteome</keyword>
<organism evidence="2 3">
    <name type="scientific">Coprinopsis cinerea (strain Okayama-7 / 130 / ATCC MYA-4618 / FGSC 9003)</name>
    <name type="common">Inky cap fungus</name>
    <name type="synonym">Hormographiella aspergillata</name>
    <dbReference type="NCBI Taxonomy" id="240176"/>
    <lineage>
        <taxon>Eukaryota</taxon>
        <taxon>Fungi</taxon>
        <taxon>Dikarya</taxon>
        <taxon>Basidiomycota</taxon>
        <taxon>Agaricomycotina</taxon>
        <taxon>Agaricomycetes</taxon>
        <taxon>Agaricomycetidae</taxon>
        <taxon>Agaricales</taxon>
        <taxon>Agaricineae</taxon>
        <taxon>Psathyrellaceae</taxon>
        <taxon>Coprinopsis</taxon>
    </lineage>
</organism>
<sequence length="449" mass="50770">MTLVKAKAAPSDLLISLLATKSADRTLFPRREAQKLPLRLPVSLSVSKGDLERYQSRISKVLDVLSRAVLTDRKQAAAVAASVVPLLLGLPTNDQIKARIRDILTALNKLTEDETRNAKAFIMGFYRYGWKRFEHQYNKRAGRLGDLESSDKSPARMRVLSNTSRKRSVAAIAFAEQYDRLREVINQEDNALPSDLAMVYSNFEKYLQWSESIPIPITRWIIKLSSLHLDARRLQALGKSVHFRGILFGDLDIRIYRQAGPSKQTIQCNDVILFLALAHLRQTFEPFLRLREEGYEVSEADYEIFKQLRIVLGVDQAKYLNPDACVHCEIFLLRRIQTEGVPILPYIGVSKLSCVPCSVYFHCLGPSGFNPVSTRGSDGKTYPGWLFPSDAAEPEDAERLAALKTKVMERLEEFLWDHIDELSRPRKSDSTVGSVDDAAEKQDKQALSD</sequence>
<reference evidence="2 3" key="1">
    <citation type="journal article" date="2010" name="Proc. Natl. Acad. Sci. U.S.A.">
        <title>Insights into evolution of multicellular fungi from the assembled chromosomes of the mushroom Coprinopsis cinerea (Coprinus cinereus).</title>
        <authorList>
            <person name="Stajich J.E."/>
            <person name="Wilke S.K."/>
            <person name="Ahren D."/>
            <person name="Au C.H."/>
            <person name="Birren B.W."/>
            <person name="Borodovsky M."/>
            <person name="Burns C."/>
            <person name="Canback B."/>
            <person name="Casselton L.A."/>
            <person name="Cheng C.K."/>
            <person name="Deng J."/>
            <person name="Dietrich F.S."/>
            <person name="Fargo D.C."/>
            <person name="Farman M.L."/>
            <person name="Gathman A.C."/>
            <person name="Goldberg J."/>
            <person name="Guigo R."/>
            <person name="Hoegger P.J."/>
            <person name="Hooker J.B."/>
            <person name="Huggins A."/>
            <person name="James T.Y."/>
            <person name="Kamada T."/>
            <person name="Kilaru S."/>
            <person name="Kodira C."/>
            <person name="Kues U."/>
            <person name="Kupfer D."/>
            <person name="Kwan H.S."/>
            <person name="Lomsadze A."/>
            <person name="Li W."/>
            <person name="Lilly W.W."/>
            <person name="Ma L.J."/>
            <person name="Mackey A.J."/>
            <person name="Manning G."/>
            <person name="Martin F."/>
            <person name="Muraguchi H."/>
            <person name="Natvig D.O."/>
            <person name="Palmerini H."/>
            <person name="Ramesh M.A."/>
            <person name="Rehmeyer C.J."/>
            <person name="Roe B.A."/>
            <person name="Shenoy N."/>
            <person name="Stanke M."/>
            <person name="Ter-Hovhannisyan V."/>
            <person name="Tunlid A."/>
            <person name="Velagapudi R."/>
            <person name="Vision T.J."/>
            <person name="Zeng Q."/>
            <person name="Zolan M.E."/>
            <person name="Pukkila P.J."/>
        </authorList>
    </citation>
    <scope>NUCLEOTIDE SEQUENCE [LARGE SCALE GENOMIC DNA]</scope>
    <source>
        <strain evidence="3">Okayama-7 / 130 / ATCC MYA-4618 / FGSC 9003</strain>
    </source>
</reference>
<proteinExistence type="predicted"/>
<dbReference type="EMBL" id="AACS02000001">
    <property type="protein sequence ID" value="EAU92228.2"/>
    <property type="molecule type" value="Genomic_DNA"/>
</dbReference>
<evidence type="ECO:0000313" key="2">
    <source>
        <dbReference type="EMBL" id="EAU92228.2"/>
    </source>
</evidence>
<dbReference type="InterPro" id="IPR027796">
    <property type="entry name" value="OTT_1508_deam-like"/>
</dbReference>
<dbReference type="InParanoid" id="A8N411"/>
<dbReference type="KEGG" id="cci:CC1G_10114"/>
<dbReference type="STRING" id="240176.A8N411"/>
<evidence type="ECO:0000256" key="1">
    <source>
        <dbReference type="SAM" id="MobiDB-lite"/>
    </source>
</evidence>
<feature type="compositionally biased region" description="Basic and acidic residues" evidence="1">
    <location>
        <begin position="438"/>
        <end position="449"/>
    </location>
</feature>
<dbReference type="eggNOG" id="ENOG502RD3U">
    <property type="taxonomic scope" value="Eukaryota"/>
</dbReference>
<accession>A8N411</accession>
<comment type="caution">
    <text evidence="2">The sequence shown here is derived from an EMBL/GenBank/DDBJ whole genome shotgun (WGS) entry which is preliminary data.</text>
</comment>
<gene>
    <name evidence="2" type="ORF">CC1G_10114</name>
</gene>
<dbReference type="RefSeq" id="XP_001829584.2">
    <property type="nucleotide sequence ID" value="XM_001829532.2"/>
</dbReference>
<dbReference type="HOGENOM" id="CLU_609742_0_0_1"/>